<dbReference type="Pfam" id="PF01155">
    <property type="entry name" value="HypA"/>
    <property type="match status" value="1"/>
</dbReference>
<dbReference type="AlphaFoldDB" id="A0A5M8QEG1"/>
<dbReference type="InterPro" id="IPR000688">
    <property type="entry name" value="HypA/HybF"/>
</dbReference>
<accession>A0A5M8QEG1</accession>
<dbReference type="PIRSF" id="PIRSF004761">
    <property type="entry name" value="Hydrgn_mat_HypA"/>
    <property type="match status" value="1"/>
</dbReference>
<name>A0A5M8QEG1_9BACT</name>
<feature type="binding site" evidence="4">
    <location>
        <position position="91"/>
    </location>
    <ligand>
        <name>Zn(2+)</name>
        <dbReference type="ChEBI" id="CHEBI:29105"/>
    </ligand>
</feature>
<keyword evidence="1 4" id="KW-0533">Nickel</keyword>
<keyword evidence="2 4" id="KW-0479">Metal-binding</keyword>
<dbReference type="PANTHER" id="PTHR34535:SF3">
    <property type="entry name" value="HYDROGENASE MATURATION FACTOR HYPA"/>
    <property type="match status" value="1"/>
</dbReference>
<dbReference type="HAMAP" id="MF_00213">
    <property type="entry name" value="HypA_HybF"/>
    <property type="match status" value="1"/>
</dbReference>
<organism evidence="5 7">
    <name type="scientific">Rufibacter glacialis</name>
    <dbReference type="NCBI Taxonomy" id="1259555"/>
    <lineage>
        <taxon>Bacteria</taxon>
        <taxon>Pseudomonadati</taxon>
        <taxon>Bacteroidota</taxon>
        <taxon>Cytophagia</taxon>
        <taxon>Cytophagales</taxon>
        <taxon>Hymenobacteraceae</taxon>
        <taxon>Rufibacter</taxon>
    </lineage>
</organism>
<dbReference type="GO" id="GO:0051604">
    <property type="term" value="P:protein maturation"/>
    <property type="evidence" value="ECO:0007669"/>
    <property type="project" value="InterPro"/>
</dbReference>
<comment type="caution">
    <text evidence="5">The sequence shown here is derived from an EMBL/GenBank/DDBJ whole genome shotgun (WGS) entry which is preliminary data.</text>
</comment>
<evidence type="ECO:0000313" key="5">
    <source>
        <dbReference type="EMBL" id="KAA6434435.1"/>
    </source>
</evidence>
<dbReference type="OrthoDB" id="9800361at2"/>
<keyword evidence="3 4" id="KW-0862">Zinc</keyword>
<dbReference type="EMBL" id="JBGOGF010000002">
    <property type="protein sequence ID" value="MFA1770344.1"/>
    <property type="molecule type" value="Genomic_DNA"/>
</dbReference>
<dbReference type="Proteomes" id="UP001570846">
    <property type="component" value="Unassembled WGS sequence"/>
</dbReference>
<dbReference type="RefSeq" id="WP_149098378.1">
    <property type="nucleotide sequence ID" value="NZ_BMMG01000003.1"/>
</dbReference>
<evidence type="ECO:0000313" key="8">
    <source>
        <dbReference type="Proteomes" id="UP001570846"/>
    </source>
</evidence>
<evidence type="ECO:0000256" key="2">
    <source>
        <dbReference type="ARBA" id="ARBA00022723"/>
    </source>
</evidence>
<dbReference type="GO" id="GO:0016151">
    <property type="term" value="F:nickel cation binding"/>
    <property type="evidence" value="ECO:0007669"/>
    <property type="project" value="UniProtKB-UniRule"/>
</dbReference>
<feature type="binding site" evidence="4">
    <location>
        <position position="89"/>
    </location>
    <ligand>
        <name>Zn(2+)</name>
        <dbReference type="ChEBI" id="CHEBI:29105"/>
    </ligand>
</feature>
<feature type="binding site" evidence="4">
    <location>
        <position position="73"/>
    </location>
    <ligand>
        <name>Zn(2+)</name>
        <dbReference type="ChEBI" id="CHEBI:29105"/>
    </ligand>
</feature>
<dbReference type="PANTHER" id="PTHR34535">
    <property type="entry name" value="HYDROGENASE MATURATION FACTOR HYPA"/>
    <property type="match status" value="1"/>
</dbReference>
<dbReference type="Proteomes" id="UP000323866">
    <property type="component" value="Unassembled WGS sequence"/>
</dbReference>
<feature type="binding site" evidence="4">
    <location>
        <position position="2"/>
    </location>
    <ligand>
        <name>Ni(2+)</name>
        <dbReference type="ChEBI" id="CHEBI:49786"/>
    </ligand>
</feature>
<feature type="binding site" evidence="4">
    <location>
        <position position="76"/>
    </location>
    <ligand>
        <name>Zn(2+)</name>
        <dbReference type="ChEBI" id="CHEBI:29105"/>
    </ligand>
</feature>
<evidence type="ECO:0000313" key="6">
    <source>
        <dbReference type="EMBL" id="MFA1770344.1"/>
    </source>
</evidence>
<sequence length="114" mass="12816">MHEISIVRNVFDTLQETYPDKFDQITKVQMEAGLLSNIQPILIQNAFEALILEEPGLADIELEVVQLPIIAHCDACGQDFEVVRHRFVCACGTPSKKIVQGEELQISKVEFFGN</sequence>
<dbReference type="GO" id="GO:0008270">
    <property type="term" value="F:zinc ion binding"/>
    <property type="evidence" value="ECO:0007669"/>
    <property type="project" value="UniProtKB-UniRule"/>
</dbReference>
<gene>
    <name evidence="4" type="primary">hypA</name>
    <name evidence="6" type="ORF">ACD591_03500</name>
    <name evidence="5" type="ORF">FOE74_09575</name>
</gene>
<reference evidence="5 7" key="1">
    <citation type="submission" date="2019-07" db="EMBL/GenBank/DDBJ databases">
        <authorList>
            <person name="Qu J.-H."/>
        </authorList>
    </citation>
    <scope>NUCLEOTIDE SEQUENCE [LARGE SCALE GENOMIC DNA]</scope>
    <source>
        <strain evidence="5 7">MDT1-10-3</strain>
    </source>
</reference>
<reference evidence="5 7" key="2">
    <citation type="submission" date="2019-09" db="EMBL/GenBank/DDBJ databases">
        <title>A bacterium isolated from glacier soil.</title>
        <authorList>
            <person name="Liu Q."/>
        </authorList>
    </citation>
    <scope>NUCLEOTIDE SEQUENCE [LARGE SCALE GENOMIC DNA]</scope>
    <source>
        <strain evidence="5 7">MDT1-10-3</strain>
    </source>
</reference>
<evidence type="ECO:0000256" key="4">
    <source>
        <dbReference type="HAMAP-Rule" id="MF_00213"/>
    </source>
</evidence>
<evidence type="ECO:0000256" key="1">
    <source>
        <dbReference type="ARBA" id="ARBA00022596"/>
    </source>
</evidence>
<dbReference type="EMBL" id="VKKZ01000020">
    <property type="protein sequence ID" value="KAA6434435.1"/>
    <property type="molecule type" value="Genomic_DNA"/>
</dbReference>
<proteinExistence type="inferred from homology"/>
<evidence type="ECO:0000256" key="3">
    <source>
        <dbReference type="ARBA" id="ARBA00022833"/>
    </source>
</evidence>
<dbReference type="Gene3D" id="3.30.2320.80">
    <property type="match status" value="1"/>
</dbReference>
<protein>
    <recommendedName>
        <fullName evidence="4">Hydrogenase maturation factor HypA</fullName>
    </recommendedName>
</protein>
<comment type="similarity">
    <text evidence="4">Belongs to the HypA/HybF family.</text>
</comment>
<keyword evidence="8" id="KW-1185">Reference proteome</keyword>
<evidence type="ECO:0000313" key="7">
    <source>
        <dbReference type="Proteomes" id="UP000323866"/>
    </source>
</evidence>
<comment type="function">
    <text evidence="4">Involved in the maturation of [NiFe] hydrogenases. Required for nickel insertion into the metal center of the hydrogenase.</text>
</comment>
<reference evidence="6 8" key="3">
    <citation type="submission" date="2024-08" db="EMBL/GenBank/DDBJ databases">
        <authorList>
            <person name="Wei W."/>
        </authorList>
    </citation>
    <scope>NUCLEOTIDE SEQUENCE [LARGE SCALE GENOMIC DNA]</scope>
    <source>
        <strain evidence="6 8">XU2</strain>
    </source>
</reference>